<proteinExistence type="predicted"/>
<dbReference type="InterPro" id="IPR009057">
    <property type="entry name" value="Homeodomain-like_sf"/>
</dbReference>
<protein>
    <submittedName>
        <fullName evidence="8">Regulatory protein, Fis family</fullName>
    </submittedName>
</protein>
<dbReference type="Gene3D" id="1.10.10.60">
    <property type="entry name" value="Homeodomain-like"/>
    <property type="match status" value="1"/>
</dbReference>
<sequence length="592" mass="65213">MPKSRTRGVARTPSRTDTPGQLAERQRSKEIRVPAIHDLAKRLRFAPQQGRIWLDDQRMMLMHISSLGALRQELIESLGKETARGLVTRIGYQAGSRDAAMTRKVRAGSNRYDDFLAGPQLVSLEGIVHCEPNALDIDVERGHYFGDFSLIDCAEAEAHIASYGIGNESVCWMLIGYACGYTSAFMGRPILWREIECRGMGHAKCRVVGKPVEDWDDPQDDLRFLQIGDFVKWSLEPQAMLPATSRIAERLANAPENSFGVVGISAGFNTVCHMVNKVAPTEATVLFLGESGVGKEVFANNLHRLSKRADGPFVAVNCAAIPEHLMESELFGVERGGYTGATSSRPGRFERANGGTLFLDEVGTLSFTAQGKLLRALQQGELERVGDTRTRKIDVRVVAATNVNLREAVKAGQFREDLFFRLNVFPIQVPPLRERRDDIPLMMNWFLQRLAKKHGKLITGFRERAVDALISYGWPGNVRELENMIERAVILAEDGGALDLCHLFTTGEEIDVSSFMLKRSGNIAPLGEPVEPAPPSTLAAGIPGLAETEAAMLHAAVAEANGNLSLAARVLGISRPKLAYRLRKYGIPIERD</sequence>
<dbReference type="PROSITE" id="PS50045">
    <property type="entry name" value="SIGMA54_INTERACT_4"/>
    <property type="match status" value="1"/>
</dbReference>
<name>A0A1G6Q858_9BURK</name>
<dbReference type="InterPro" id="IPR004096">
    <property type="entry name" value="V4R"/>
</dbReference>
<evidence type="ECO:0000256" key="5">
    <source>
        <dbReference type="ARBA" id="ARBA00023163"/>
    </source>
</evidence>
<dbReference type="InterPro" id="IPR010523">
    <property type="entry name" value="XylR_N"/>
</dbReference>
<dbReference type="Pfam" id="PF06505">
    <property type="entry name" value="XylR_N"/>
    <property type="match status" value="1"/>
</dbReference>
<dbReference type="GO" id="GO:0043565">
    <property type="term" value="F:sequence-specific DNA binding"/>
    <property type="evidence" value="ECO:0007669"/>
    <property type="project" value="InterPro"/>
</dbReference>
<evidence type="ECO:0000313" key="9">
    <source>
        <dbReference type="Proteomes" id="UP000198908"/>
    </source>
</evidence>
<keyword evidence="4" id="KW-0238">DNA-binding</keyword>
<evidence type="ECO:0000256" key="3">
    <source>
        <dbReference type="ARBA" id="ARBA00023015"/>
    </source>
</evidence>
<dbReference type="InterPro" id="IPR027417">
    <property type="entry name" value="P-loop_NTPase"/>
</dbReference>
<dbReference type="InterPro" id="IPR002078">
    <property type="entry name" value="Sigma_54_int"/>
</dbReference>
<evidence type="ECO:0000259" key="7">
    <source>
        <dbReference type="PROSITE" id="PS50045"/>
    </source>
</evidence>
<evidence type="ECO:0000256" key="2">
    <source>
        <dbReference type="ARBA" id="ARBA00022840"/>
    </source>
</evidence>
<evidence type="ECO:0000313" key="8">
    <source>
        <dbReference type="EMBL" id="SDC88084.1"/>
    </source>
</evidence>
<dbReference type="SUPFAM" id="SSF111126">
    <property type="entry name" value="Ligand-binding domain in the NO signalling and Golgi transport"/>
    <property type="match status" value="1"/>
</dbReference>
<dbReference type="GO" id="GO:0006355">
    <property type="term" value="P:regulation of DNA-templated transcription"/>
    <property type="evidence" value="ECO:0007669"/>
    <property type="project" value="InterPro"/>
</dbReference>
<dbReference type="AlphaFoldDB" id="A0A1G6Q858"/>
<dbReference type="PROSITE" id="PS00675">
    <property type="entry name" value="SIGMA54_INTERACT_1"/>
    <property type="match status" value="1"/>
</dbReference>
<dbReference type="Gene3D" id="1.10.8.60">
    <property type="match status" value="1"/>
</dbReference>
<dbReference type="STRING" id="416944.SAMN05421548_111109"/>
<keyword evidence="9" id="KW-1185">Reference proteome</keyword>
<dbReference type="Pfam" id="PF00158">
    <property type="entry name" value="Sigma54_activat"/>
    <property type="match status" value="1"/>
</dbReference>
<dbReference type="Pfam" id="PF25601">
    <property type="entry name" value="AAA_lid_14"/>
    <property type="match status" value="1"/>
</dbReference>
<evidence type="ECO:0000256" key="6">
    <source>
        <dbReference type="SAM" id="MobiDB-lite"/>
    </source>
</evidence>
<dbReference type="Gene3D" id="3.40.50.300">
    <property type="entry name" value="P-loop containing nucleotide triphosphate hydrolases"/>
    <property type="match status" value="1"/>
</dbReference>
<dbReference type="Gene3D" id="3.30.1380.20">
    <property type="entry name" value="Trafficking protein particle complex subunit 3"/>
    <property type="match status" value="1"/>
</dbReference>
<dbReference type="InterPro" id="IPR058031">
    <property type="entry name" value="AAA_lid_NorR"/>
</dbReference>
<reference evidence="9" key="1">
    <citation type="submission" date="2016-09" db="EMBL/GenBank/DDBJ databases">
        <authorList>
            <person name="Varghese N."/>
            <person name="Submissions S."/>
        </authorList>
    </citation>
    <scope>NUCLEOTIDE SEQUENCE [LARGE SCALE GENOMIC DNA]</scope>
    <source>
        <strain evidence="9">TNe-862</strain>
    </source>
</reference>
<keyword evidence="5" id="KW-0804">Transcription</keyword>
<dbReference type="EMBL" id="FMYQ01000011">
    <property type="protein sequence ID" value="SDC88084.1"/>
    <property type="molecule type" value="Genomic_DNA"/>
</dbReference>
<dbReference type="InterPro" id="IPR025943">
    <property type="entry name" value="Sigma_54_int_dom_ATP-bd_2"/>
</dbReference>
<dbReference type="PANTHER" id="PTHR32071">
    <property type="entry name" value="TRANSCRIPTIONAL REGULATORY PROTEIN"/>
    <property type="match status" value="1"/>
</dbReference>
<dbReference type="GO" id="GO:0005524">
    <property type="term" value="F:ATP binding"/>
    <property type="evidence" value="ECO:0007669"/>
    <property type="project" value="UniProtKB-KW"/>
</dbReference>
<dbReference type="InterPro" id="IPR002197">
    <property type="entry name" value="HTH_Fis"/>
</dbReference>
<dbReference type="PRINTS" id="PR01590">
    <property type="entry name" value="HTHFIS"/>
</dbReference>
<dbReference type="SUPFAM" id="SSF52540">
    <property type="entry name" value="P-loop containing nucleoside triphosphate hydrolases"/>
    <property type="match status" value="1"/>
</dbReference>
<dbReference type="SMART" id="SM00989">
    <property type="entry name" value="V4R"/>
    <property type="match status" value="1"/>
</dbReference>
<dbReference type="CDD" id="cd00009">
    <property type="entry name" value="AAA"/>
    <property type="match status" value="1"/>
</dbReference>
<dbReference type="PROSITE" id="PS00688">
    <property type="entry name" value="SIGMA54_INTERACT_3"/>
    <property type="match status" value="1"/>
</dbReference>
<dbReference type="Pfam" id="PF02954">
    <property type="entry name" value="HTH_8"/>
    <property type="match status" value="1"/>
</dbReference>
<keyword evidence="1" id="KW-0547">Nucleotide-binding</keyword>
<feature type="region of interest" description="Disordered" evidence="6">
    <location>
        <begin position="1"/>
        <end position="27"/>
    </location>
</feature>
<dbReference type="PROSITE" id="PS00676">
    <property type="entry name" value="SIGMA54_INTERACT_2"/>
    <property type="match status" value="1"/>
</dbReference>
<feature type="domain" description="Sigma-54 factor interaction" evidence="7">
    <location>
        <begin position="261"/>
        <end position="490"/>
    </location>
</feature>
<accession>A0A1G6Q858</accession>
<dbReference type="SMART" id="SM00382">
    <property type="entry name" value="AAA"/>
    <property type="match status" value="1"/>
</dbReference>
<organism evidence="8 9">
    <name type="scientific">Paraburkholderia lycopersici</name>
    <dbReference type="NCBI Taxonomy" id="416944"/>
    <lineage>
        <taxon>Bacteria</taxon>
        <taxon>Pseudomonadati</taxon>
        <taxon>Pseudomonadota</taxon>
        <taxon>Betaproteobacteria</taxon>
        <taxon>Burkholderiales</taxon>
        <taxon>Burkholderiaceae</taxon>
        <taxon>Paraburkholderia</taxon>
    </lineage>
</organism>
<dbReference type="PANTHER" id="PTHR32071:SF117">
    <property type="entry name" value="PTS-DEPENDENT DIHYDROXYACETONE KINASE OPERON REGULATORY PROTEIN-RELATED"/>
    <property type="match status" value="1"/>
</dbReference>
<evidence type="ECO:0000256" key="1">
    <source>
        <dbReference type="ARBA" id="ARBA00022741"/>
    </source>
</evidence>
<dbReference type="InterPro" id="IPR024096">
    <property type="entry name" value="NO_sig/Golgi_transp_ligand-bd"/>
</dbReference>
<gene>
    <name evidence="8" type="ORF">SAMN05421548_111109</name>
</gene>
<evidence type="ECO:0000256" key="4">
    <source>
        <dbReference type="ARBA" id="ARBA00023125"/>
    </source>
</evidence>
<keyword evidence="3" id="KW-0805">Transcription regulation</keyword>
<dbReference type="InterPro" id="IPR003593">
    <property type="entry name" value="AAA+_ATPase"/>
</dbReference>
<dbReference type="FunFam" id="3.40.50.300:FF:000006">
    <property type="entry name" value="DNA-binding transcriptional regulator NtrC"/>
    <property type="match status" value="1"/>
</dbReference>
<dbReference type="Proteomes" id="UP000198908">
    <property type="component" value="Unassembled WGS sequence"/>
</dbReference>
<keyword evidence="2" id="KW-0067">ATP-binding</keyword>
<dbReference type="InterPro" id="IPR025944">
    <property type="entry name" value="Sigma_54_int_dom_CS"/>
</dbReference>
<dbReference type="SUPFAM" id="SSF46689">
    <property type="entry name" value="Homeodomain-like"/>
    <property type="match status" value="1"/>
</dbReference>
<dbReference type="InterPro" id="IPR025662">
    <property type="entry name" value="Sigma_54_int_dom_ATP-bd_1"/>
</dbReference>
<dbReference type="RefSeq" id="WP_245746859.1">
    <property type="nucleotide sequence ID" value="NZ_FMYQ01000011.1"/>
</dbReference>
<dbReference type="Pfam" id="PF02830">
    <property type="entry name" value="V4R"/>
    <property type="match status" value="1"/>
</dbReference>